<proteinExistence type="predicted"/>
<sequence>MTDIDELDNENSLQKPRNKGKNIAKKNIPITTLSSTIFKDSEPEHEDNKDDYEVICVFQKRQPSTFH</sequence>
<feature type="region of interest" description="Disordered" evidence="1">
    <location>
        <begin position="1"/>
        <end position="26"/>
    </location>
</feature>
<comment type="caution">
    <text evidence="2">The sequence shown here is derived from an EMBL/GenBank/DDBJ whole genome shotgun (WGS) entry which is preliminary data.</text>
</comment>
<dbReference type="Proteomes" id="UP000828390">
    <property type="component" value="Unassembled WGS sequence"/>
</dbReference>
<gene>
    <name evidence="2" type="ORF">DPMN_104275</name>
</gene>
<protein>
    <submittedName>
        <fullName evidence="2">Uncharacterized protein</fullName>
    </submittedName>
</protein>
<dbReference type="EMBL" id="JAIWYP010000004">
    <property type="protein sequence ID" value="KAH3831016.1"/>
    <property type="molecule type" value="Genomic_DNA"/>
</dbReference>
<organism evidence="2 3">
    <name type="scientific">Dreissena polymorpha</name>
    <name type="common">Zebra mussel</name>
    <name type="synonym">Mytilus polymorpha</name>
    <dbReference type="NCBI Taxonomy" id="45954"/>
    <lineage>
        <taxon>Eukaryota</taxon>
        <taxon>Metazoa</taxon>
        <taxon>Spiralia</taxon>
        <taxon>Lophotrochozoa</taxon>
        <taxon>Mollusca</taxon>
        <taxon>Bivalvia</taxon>
        <taxon>Autobranchia</taxon>
        <taxon>Heteroconchia</taxon>
        <taxon>Euheterodonta</taxon>
        <taxon>Imparidentia</taxon>
        <taxon>Neoheterodontei</taxon>
        <taxon>Myida</taxon>
        <taxon>Dreissenoidea</taxon>
        <taxon>Dreissenidae</taxon>
        <taxon>Dreissena</taxon>
    </lineage>
</organism>
<keyword evidence="3" id="KW-1185">Reference proteome</keyword>
<evidence type="ECO:0000313" key="2">
    <source>
        <dbReference type="EMBL" id="KAH3831016.1"/>
    </source>
</evidence>
<accession>A0A9D4H7G1</accession>
<reference evidence="2" key="2">
    <citation type="submission" date="2020-11" db="EMBL/GenBank/DDBJ databases">
        <authorList>
            <person name="McCartney M.A."/>
            <person name="Auch B."/>
            <person name="Kono T."/>
            <person name="Mallez S."/>
            <person name="Becker A."/>
            <person name="Gohl D.M."/>
            <person name="Silverstein K.A.T."/>
            <person name="Koren S."/>
            <person name="Bechman K.B."/>
            <person name="Herman A."/>
            <person name="Abrahante J.E."/>
            <person name="Garbe J."/>
        </authorList>
    </citation>
    <scope>NUCLEOTIDE SEQUENCE</scope>
    <source>
        <strain evidence="2">Duluth1</strain>
        <tissue evidence="2">Whole animal</tissue>
    </source>
</reference>
<name>A0A9D4H7G1_DREPO</name>
<reference evidence="2" key="1">
    <citation type="journal article" date="2019" name="bioRxiv">
        <title>The Genome of the Zebra Mussel, Dreissena polymorpha: A Resource for Invasive Species Research.</title>
        <authorList>
            <person name="McCartney M.A."/>
            <person name="Auch B."/>
            <person name="Kono T."/>
            <person name="Mallez S."/>
            <person name="Zhang Y."/>
            <person name="Obille A."/>
            <person name="Becker A."/>
            <person name="Abrahante J.E."/>
            <person name="Garbe J."/>
            <person name="Badalamenti J.P."/>
            <person name="Herman A."/>
            <person name="Mangelson H."/>
            <person name="Liachko I."/>
            <person name="Sullivan S."/>
            <person name="Sone E.D."/>
            <person name="Koren S."/>
            <person name="Silverstein K.A.T."/>
            <person name="Beckman K.B."/>
            <person name="Gohl D.M."/>
        </authorList>
    </citation>
    <scope>NUCLEOTIDE SEQUENCE</scope>
    <source>
        <strain evidence="2">Duluth1</strain>
        <tissue evidence="2">Whole animal</tissue>
    </source>
</reference>
<evidence type="ECO:0000256" key="1">
    <source>
        <dbReference type="SAM" id="MobiDB-lite"/>
    </source>
</evidence>
<dbReference type="AlphaFoldDB" id="A0A9D4H7G1"/>
<evidence type="ECO:0000313" key="3">
    <source>
        <dbReference type="Proteomes" id="UP000828390"/>
    </source>
</evidence>